<dbReference type="InterPro" id="IPR009057">
    <property type="entry name" value="Homeodomain-like_sf"/>
</dbReference>
<dbReference type="Gene3D" id="2.60.120.10">
    <property type="entry name" value="Jelly Rolls"/>
    <property type="match status" value="1"/>
</dbReference>
<dbReference type="PANTHER" id="PTHR11019">
    <property type="entry name" value="HTH-TYPE TRANSCRIPTIONAL REGULATOR NIMR"/>
    <property type="match status" value="1"/>
</dbReference>
<evidence type="ECO:0000256" key="4">
    <source>
        <dbReference type="ARBA" id="ARBA00023159"/>
    </source>
</evidence>
<dbReference type="Pfam" id="PF02311">
    <property type="entry name" value="AraC_binding"/>
    <property type="match status" value="1"/>
</dbReference>
<dbReference type="InterPro" id="IPR018060">
    <property type="entry name" value="HTH_AraC"/>
</dbReference>
<dbReference type="AlphaFoldDB" id="A0A1I2FVM7"/>
<evidence type="ECO:0000256" key="3">
    <source>
        <dbReference type="ARBA" id="ARBA00023125"/>
    </source>
</evidence>
<dbReference type="EMBL" id="FONH01000007">
    <property type="protein sequence ID" value="SFF09003.1"/>
    <property type="molecule type" value="Genomic_DNA"/>
</dbReference>
<keyword evidence="8" id="KW-1185">Reference proteome</keyword>
<accession>A0A1I2FVM7</accession>
<keyword evidence="3 7" id="KW-0238">DNA-binding</keyword>
<dbReference type="PROSITE" id="PS01124">
    <property type="entry name" value="HTH_ARAC_FAMILY_2"/>
    <property type="match status" value="1"/>
</dbReference>
<keyword evidence="2" id="KW-0805">Transcription regulation</keyword>
<dbReference type="STRING" id="500610.SAMN02799615_02395"/>
<name>A0A1I2FVM7_9GAMM</name>
<proteinExistence type="predicted"/>
<evidence type="ECO:0000256" key="1">
    <source>
        <dbReference type="ARBA" id="ARBA00022491"/>
    </source>
</evidence>
<dbReference type="SUPFAM" id="SSF51182">
    <property type="entry name" value="RmlC-like cupins"/>
    <property type="match status" value="1"/>
</dbReference>
<sequence length="266" mass="29483">MRQTRVNHYEDIPRAIVATGNDYPARFVLPSHAHKRHQLLYAATGVVKTITPEGSWIVPPRRALWIPAGVMHEVHMDGEVSTRSAYLQPDAARDLWRHCQVIAVSPLLHELLEAAVDLPAEYALDSRDGRLMALLLDEIRAMPTLALNTPLPAEPRLYKLCRAMLDAPALDLDIDAMAAKAGMSRRHFTRTFRQQTGMSYAAWRQQACLLAALTRLGRGQSITDVAVELGYGSASAFTAAFRRVLGEPPSRYMAGEQRPRAKGAPI</sequence>
<organism evidence="7 8">
    <name type="scientific">Dyella marensis</name>
    <dbReference type="NCBI Taxonomy" id="500610"/>
    <lineage>
        <taxon>Bacteria</taxon>
        <taxon>Pseudomonadati</taxon>
        <taxon>Pseudomonadota</taxon>
        <taxon>Gammaproteobacteria</taxon>
        <taxon>Lysobacterales</taxon>
        <taxon>Rhodanobacteraceae</taxon>
        <taxon>Dyella</taxon>
    </lineage>
</organism>
<dbReference type="InterPro" id="IPR003313">
    <property type="entry name" value="AraC-bd"/>
</dbReference>
<dbReference type="CDD" id="cd06124">
    <property type="entry name" value="cupin_NimR-like_N"/>
    <property type="match status" value="1"/>
</dbReference>
<protein>
    <submittedName>
        <fullName evidence="7">AraC-type DNA-binding protein</fullName>
    </submittedName>
</protein>
<dbReference type="RefSeq" id="WP_026633285.1">
    <property type="nucleotide sequence ID" value="NZ_FONH01000007.1"/>
</dbReference>
<evidence type="ECO:0000259" key="6">
    <source>
        <dbReference type="PROSITE" id="PS01124"/>
    </source>
</evidence>
<dbReference type="SUPFAM" id="SSF46689">
    <property type="entry name" value="Homeodomain-like"/>
    <property type="match status" value="1"/>
</dbReference>
<gene>
    <name evidence="7" type="ORF">SAMN02799615_02395</name>
</gene>
<dbReference type="InterPro" id="IPR020449">
    <property type="entry name" value="Tscrpt_reg_AraC-type_HTH"/>
</dbReference>
<dbReference type="PRINTS" id="PR00032">
    <property type="entry name" value="HTHARAC"/>
</dbReference>
<evidence type="ECO:0000256" key="5">
    <source>
        <dbReference type="ARBA" id="ARBA00023163"/>
    </source>
</evidence>
<dbReference type="PANTHER" id="PTHR11019:SF159">
    <property type="entry name" value="TRANSCRIPTIONAL REGULATOR-RELATED"/>
    <property type="match status" value="1"/>
</dbReference>
<dbReference type="Proteomes" id="UP000199477">
    <property type="component" value="Unassembled WGS sequence"/>
</dbReference>
<dbReference type="InterPro" id="IPR011051">
    <property type="entry name" value="RmlC_Cupin_sf"/>
</dbReference>
<keyword evidence="4" id="KW-0010">Activator</keyword>
<dbReference type="Gene3D" id="1.10.10.60">
    <property type="entry name" value="Homeodomain-like"/>
    <property type="match status" value="2"/>
</dbReference>
<feature type="domain" description="HTH araC/xylS-type" evidence="6">
    <location>
        <begin position="155"/>
        <end position="255"/>
    </location>
</feature>
<dbReference type="GO" id="GO:0043565">
    <property type="term" value="F:sequence-specific DNA binding"/>
    <property type="evidence" value="ECO:0007669"/>
    <property type="project" value="InterPro"/>
</dbReference>
<keyword evidence="1" id="KW-0678">Repressor</keyword>
<evidence type="ECO:0000256" key="2">
    <source>
        <dbReference type="ARBA" id="ARBA00023015"/>
    </source>
</evidence>
<dbReference type="SMART" id="SM00342">
    <property type="entry name" value="HTH_ARAC"/>
    <property type="match status" value="1"/>
</dbReference>
<dbReference type="GO" id="GO:0003700">
    <property type="term" value="F:DNA-binding transcription factor activity"/>
    <property type="evidence" value="ECO:0007669"/>
    <property type="project" value="InterPro"/>
</dbReference>
<evidence type="ECO:0000313" key="8">
    <source>
        <dbReference type="Proteomes" id="UP000199477"/>
    </source>
</evidence>
<dbReference type="FunFam" id="1.10.10.60:FF:000132">
    <property type="entry name" value="AraC family transcriptional regulator"/>
    <property type="match status" value="1"/>
</dbReference>
<dbReference type="InterPro" id="IPR014710">
    <property type="entry name" value="RmlC-like_jellyroll"/>
</dbReference>
<evidence type="ECO:0000313" key="7">
    <source>
        <dbReference type="EMBL" id="SFF09003.1"/>
    </source>
</evidence>
<keyword evidence="5" id="KW-0804">Transcription</keyword>
<reference evidence="8" key="1">
    <citation type="submission" date="2016-10" db="EMBL/GenBank/DDBJ databases">
        <authorList>
            <person name="Varghese N."/>
            <person name="Submissions S."/>
        </authorList>
    </citation>
    <scope>NUCLEOTIDE SEQUENCE [LARGE SCALE GENOMIC DNA]</scope>
    <source>
        <strain evidence="8">UNC178MFTsu3.1</strain>
    </source>
</reference>
<dbReference type="Pfam" id="PF12833">
    <property type="entry name" value="HTH_18"/>
    <property type="match status" value="1"/>
</dbReference>